<dbReference type="InterPro" id="IPR033913">
    <property type="entry name" value="MTH1175_dom"/>
</dbReference>
<name>A0A2L1CAT7_METMI</name>
<organism evidence="2 4">
    <name type="scientific">Methanococcus maripaludis</name>
    <name type="common">Methanococcus deltae</name>
    <dbReference type="NCBI Taxonomy" id="39152"/>
    <lineage>
        <taxon>Archaea</taxon>
        <taxon>Methanobacteriati</taxon>
        <taxon>Methanobacteriota</taxon>
        <taxon>Methanomada group</taxon>
        <taxon>Methanococci</taxon>
        <taxon>Methanococcales</taxon>
        <taxon>Methanococcaceae</taxon>
        <taxon>Methanococcus</taxon>
    </lineage>
</organism>
<dbReference type="Proteomes" id="UP000239462">
    <property type="component" value="Chromosome"/>
</dbReference>
<dbReference type="SUPFAM" id="SSF53146">
    <property type="entry name" value="Nitrogenase accessory factor-like"/>
    <property type="match status" value="1"/>
</dbReference>
<reference evidence="3 5" key="3">
    <citation type="submission" date="2020-07" db="EMBL/GenBank/DDBJ databases">
        <title>Genomic Encyclopedia of Type Strains, Phase IV (KMG-V): Genome sequencing to study the core and pangenomes of soil and plant-associated prokaryotes.</title>
        <authorList>
            <person name="Whitman W."/>
        </authorList>
    </citation>
    <scope>NUCLEOTIDE SEQUENCE [LARGE SCALE GENOMIC DNA]</scope>
    <source>
        <strain evidence="3 5">S1</strain>
    </source>
</reference>
<dbReference type="PANTHER" id="PTHR42983:SF1">
    <property type="entry name" value="IRON-MOLYBDENUM PROTEIN"/>
    <property type="match status" value="1"/>
</dbReference>
<evidence type="ECO:0000313" key="3">
    <source>
        <dbReference type="EMBL" id="MBA2853016.1"/>
    </source>
</evidence>
<dbReference type="Gene3D" id="3.30.420.130">
    <property type="entry name" value="Dinitrogenase iron-molybdenum cofactor biosynthesis domain"/>
    <property type="match status" value="1"/>
</dbReference>
<dbReference type="EMBL" id="CP026606">
    <property type="protein sequence ID" value="AVB75996.1"/>
    <property type="molecule type" value="Genomic_DNA"/>
</dbReference>
<dbReference type="Pfam" id="PF02579">
    <property type="entry name" value="Nitro_FeMo-Co"/>
    <property type="match status" value="1"/>
</dbReference>
<reference evidence="2" key="2">
    <citation type="submission" date="2018-02" db="EMBL/GenBank/DDBJ databases">
        <title>Complete genome sequence of the Methanococcus maripaludis type strain JJ (DSM 2067), a model for selenoprotein synthesis in Archaea.</title>
        <authorList>
            <person name="Poehlein A."/>
            <person name="Heym D."/>
            <person name="Quitzke V."/>
            <person name="Fersch J."/>
            <person name="Daniel R."/>
            <person name="Rother M."/>
        </authorList>
    </citation>
    <scope>NUCLEOTIDE SEQUENCE [LARGE SCALE GENOMIC DNA]</scope>
    <source>
        <strain evidence="2">DSM 2067</strain>
    </source>
</reference>
<evidence type="ECO:0000259" key="1">
    <source>
        <dbReference type="Pfam" id="PF02579"/>
    </source>
</evidence>
<accession>A0A2L1CAT7</accession>
<dbReference type="InterPro" id="IPR003731">
    <property type="entry name" value="Di-Nase_FeMo-co_biosynth"/>
</dbReference>
<evidence type="ECO:0000313" key="4">
    <source>
        <dbReference type="Proteomes" id="UP000239462"/>
    </source>
</evidence>
<dbReference type="CDD" id="cd00851">
    <property type="entry name" value="MTH1175"/>
    <property type="match status" value="1"/>
</dbReference>
<sequence>MKLCITSTGNTLESTFEQRFGRCPYFIIYDTDSKEFDAIENTNGDSAHGAGIGSAQEVVSKNINVLISGSIGPNAKQVLDGENIKVYKGTGSTVLENIELFEKNELSEITQAGKPHQGM</sequence>
<feature type="domain" description="Dinitrogenase iron-molybdenum cofactor biosynthesis" evidence="1">
    <location>
        <begin position="13"/>
        <end position="102"/>
    </location>
</feature>
<gene>
    <name evidence="3" type="ORF">HNP89_000973</name>
    <name evidence="2" type="ORF">MMJJ_05800</name>
</gene>
<dbReference type="PANTHER" id="PTHR42983">
    <property type="entry name" value="DINITROGENASE IRON-MOLYBDENUM COFACTOR PROTEIN-RELATED"/>
    <property type="match status" value="1"/>
</dbReference>
<protein>
    <submittedName>
        <fullName evidence="2">Dinitrogenase iron-molybdenum cofactor</fullName>
    </submittedName>
    <submittedName>
        <fullName evidence="3">Putative Fe-Mo cluster-binding NifX family protein</fullName>
    </submittedName>
</protein>
<dbReference type="EMBL" id="JACDUK010000002">
    <property type="protein sequence ID" value="MBA2853016.1"/>
    <property type="molecule type" value="Genomic_DNA"/>
</dbReference>
<reference evidence="4" key="1">
    <citation type="journal article" date="2018" name="Genome Announc.">
        <title>Complete Genome Sequence of the Methanococcus maripaludis Type Strain JJ (DSM 2067), a Model for Selenoprotein Synthesis in Archaea.</title>
        <authorList>
            <person name="Poehlein A."/>
            <person name="Heym D."/>
            <person name="Quitzke V."/>
            <person name="Fersch J."/>
            <person name="Daniel R."/>
            <person name="Rother M."/>
        </authorList>
    </citation>
    <scope>NUCLEOTIDE SEQUENCE [LARGE SCALE GENOMIC DNA]</scope>
    <source>
        <strain evidence="4">DSM 2067</strain>
    </source>
</reference>
<dbReference type="RefSeq" id="WP_104837604.1">
    <property type="nucleotide sequence ID" value="NZ_CP026606.1"/>
</dbReference>
<proteinExistence type="predicted"/>
<evidence type="ECO:0000313" key="5">
    <source>
        <dbReference type="Proteomes" id="UP000522365"/>
    </source>
</evidence>
<dbReference type="InterPro" id="IPR036105">
    <property type="entry name" value="DiNase_FeMo-co_biosyn_sf"/>
</dbReference>
<dbReference type="KEGG" id="mmad:MMJJ_05800"/>
<dbReference type="Proteomes" id="UP000522365">
    <property type="component" value="Unassembled WGS sequence"/>
</dbReference>
<dbReference type="GeneID" id="36101672"/>
<dbReference type="AlphaFoldDB" id="A0A2L1CAT7"/>
<evidence type="ECO:0000313" key="2">
    <source>
        <dbReference type="EMBL" id="AVB75996.1"/>
    </source>
</evidence>